<gene>
    <name evidence="1" type="ORF">SAMN03097694_3406</name>
</gene>
<dbReference type="Pfam" id="PF13424">
    <property type="entry name" value="TPR_12"/>
    <property type="match status" value="1"/>
</dbReference>
<dbReference type="Gene3D" id="1.25.40.10">
    <property type="entry name" value="Tetratricopeptide repeat domain"/>
    <property type="match status" value="1"/>
</dbReference>
<dbReference type="InterPro" id="IPR011990">
    <property type="entry name" value="TPR-like_helical_dom_sf"/>
</dbReference>
<evidence type="ECO:0000313" key="2">
    <source>
        <dbReference type="Proteomes" id="UP000182489"/>
    </source>
</evidence>
<organism evidence="1 2">
    <name type="scientific">Janthinobacterium lividum</name>
    <dbReference type="NCBI Taxonomy" id="29581"/>
    <lineage>
        <taxon>Bacteria</taxon>
        <taxon>Pseudomonadati</taxon>
        <taxon>Pseudomonadota</taxon>
        <taxon>Betaproteobacteria</taxon>
        <taxon>Burkholderiales</taxon>
        <taxon>Oxalobacteraceae</taxon>
        <taxon>Janthinobacterium</taxon>
    </lineage>
</organism>
<sequence length="135" mass="14341">MRRLAQLTAMDAIAASKAYIKLAEGDAGQWDMHMAAAEAVLRGALQSDRQTDPQDTALLTCLGAVLCDQGKYREAVNVLETALTLGSTDGHTHYNLGVALAGLAKPRKAMAQFGKAQGLAACSLTWTAYFDPQSQ</sequence>
<dbReference type="AlphaFoldDB" id="A0AB38CAB7"/>
<reference evidence="1 2" key="1">
    <citation type="submission" date="2016-11" db="EMBL/GenBank/DDBJ databases">
        <authorList>
            <person name="Varghese N."/>
            <person name="Submissions S."/>
        </authorList>
    </citation>
    <scope>NUCLEOTIDE SEQUENCE [LARGE SCALE GENOMIC DNA]</scope>
    <source>
        <strain evidence="1 2">NFR18</strain>
    </source>
</reference>
<dbReference type="Proteomes" id="UP000182489">
    <property type="component" value="Unassembled WGS sequence"/>
</dbReference>
<comment type="caution">
    <text evidence="1">The sequence shown here is derived from an EMBL/GenBank/DDBJ whole genome shotgun (WGS) entry which is preliminary data.</text>
</comment>
<dbReference type="SUPFAM" id="SSF48452">
    <property type="entry name" value="TPR-like"/>
    <property type="match status" value="1"/>
</dbReference>
<dbReference type="EMBL" id="FPKH01000003">
    <property type="protein sequence ID" value="SFX82273.1"/>
    <property type="molecule type" value="Genomic_DNA"/>
</dbReference>
<accession>A0AB38CAB7</accession>
<proteinExistence type="predicted"/>
<evidence type="ECO:0000313" key="1">
    <source>
        <dbReference type="EMBL" id="SFX82273.1"/>
    </source>
</evidence>
<protein>
    <submittedName>
        <fullName evidence="1">TPR repeat-containing protein</fullName>
    </submittedName>
</protein>
<name>A0AB38CAB7_9BURK</name>